<dbReference type="Pfam" id="PF18737">
    <property type="entry name" value="HEPN_MAE_28990"/>
    <property type="match status" value="1"/>
</dbReference>
<gene>
    <name evidence="2" type="ORF">FQU76_18165</name>
</gene>
<dbReference type="OrthoDB" id="4111339at2"/>
<dbReference type="InterPro" id="IPR040788">
    <property type="entry name" value="HEPN_MAE_28990"/>
</dbReference>
<name>A0A5B8JJV7_9ACTN</name>
<evidence type="ECO:0000259" key="1">
    <source>
        <dbReference type="Pfam" id="PF18737"/>
    </source>
</evidence>
<proteinExistence type="predicted"/>
<evidence type="ECO:0000313" key="2">
    <source>
        <dbReference type="EMBL" id="QDY78100.1"/>
    </source>
</evidence>
<dbReference type="EMBL" id="CP042266">
    <property type="protein sequence ID" value="QDY78100.1"/>
    <property type="molecule type" value="Genomic_DNA"/>
</dbReference>
<dbReference type="KEGG" id="sqz:FQU76_18165"/>
<organism evidence="2 3">
    <name type="scientific">Streptomyces qinzhouensis</name>
    <dbReference type="NCBI Taxonomy" id="2599401"/>
    <lineage>
        <taxon>Bacteria</taxon>
        <taxon>Bacillati</taxon>
        <taxon>Actinomycetota</taxon>
        <taxon>Actinomycetes</taxon>
        <taxon>Kitasatosporales</taxon>
        <taxon>Streptomycetaceae</taxon>
        <taxon>Streptomyces</taxon>
    </lineage>
</organism>
<dbReference type="RefSeq" id="WP_146481422.1">
    <property type="nucleotide sequence ID" value="NZ_CP042266.1"/>
</dbReference>
<dbReference type="Proteomes" id="UP000320580">
    <property type="component" value="Chromosome"/>
</dbReference>
<sequence>MMNVSDMRAQLEADILWRLDEIRHLRNLLLQGEEPDRASVYSLRAILVMQYAHLEGFTRTALSLYVDAINSQGLPAKSLRPELLAAALSGEFDTLRRGIPSTGDEGKMTTRARHQIAFVQRLRELNEGPISIAAEVAVSMDMNLGSDVLKKCLVALGISVEKVKRDQYSAIDFVKNVRNDIAHGGRKERIPGGLFSAHLKKCEEFMNELARVLTRALSEKWFLVQAESGVTGTV</sequence>
<reference evidence="2 3" key="1">
    <citation type="submission" date="2019-07" db="EMBL/GenBank/DDBJ databases">
        <authorList>
            <person name="Zhu P."/>
        </authorList>
    </citation>
    <scope>NUCLEOTIDE SEQUENCE [LARGE SCALE GENOMIC DNA]</scope>
    <source>
        <strain evidence="2 3">SSL-25</strain>
    </source>
</reference>
<accession>A0A5B8JJV7</accession>
<evidence type="ECO:0000313" key="3">
    <source>
        <dbReference type="Proteomes" id="UP000320580"/>
    </source>
</evidence>
<feature type="domain" description="MAE-28990/MAE-18760-like HEPN" evidence="1">
    <location>
        <begin position="7"/>
        <end position="220"/>
    </location>
</feature>
<dbReference type="AlphaFoldDB" id="A0A5B8JJV7"/>
<protein>
    <recommendedName>
        <fullName evidence="1">MAE-28990/MAE-18760-like HEPN domain-containing protein</fullName>
    </recommendedName>
</protein>
<keyword evidence="3" id="KW-1185">Reference proteome</keyword>